<dbReference type="CDD" id="cd09872">
    <property type="entry name" value="PIN_Sll0205-like"/>
    <property type="match status" value="1"/>
</dbReference>
<dbReference type="Proteomes" id="UP000788153">
    <property type="component" value="Unassembled WGS sequence"/>
</dbReference>
<evidence type="ECO:0000259" key="1">
    <source>
        <dbReference type="Pfam" id="PF01850"/>
    </source>
</evidence>
<sequence length="129" mass="14740">MSYLLDTHALLWWWLDDRALPGRAIEAIKARSQTVFVSPVSALEIAIKVRIGRLDVMREPLERFDELVSRDALTQLPISYVHARHAGLLPGVHRDPFDRLIAAQALIEGLTVITRDREISRFGCKVLWE</sequence>
<dbReference type="InterPro" id="IPR002716">
    <property type="entry name" value="PIN_dom"/>
</dbReference>
<dbReference type="InterPro" id="IPR052919">
    <property type="entry name" value="TA_system_RNase"/>
</dbReference>
<dbReference type="Gene3D" id="3.40.50.1010">
    <property type="entry name" value="5'-nuclease"/>
    <property type="match status" value="1"/>
</dbReference>
<dbReference type="PANTHER" id="PTHR36173:SF2">
    <property type="entry name" value="RIBONUCLEASE VAPC16"/>
    <property type="match status" value="1"/>
</dbReference>
<comment type="caution">
    <text evidence="2">The sequence shown here is derived from an EMBL/GenBank/DDBJ whole genome shotgun (WGS) entry which is preliminary data.</text>
</comment>
<organism evidence="2 3">
    <name type="scientific">Sphingomonas japonica</name>
    <dbReference type="NCBI Taxonomy" id="511662"/>
    <lineage>
        <taxon>Bacteria</taxon>
        <taxon>Pseudomonadati</taxon>
        <taxon>Pseudomonadota</taxon>
        <taxon>Alphaproteobacteria</taxon>
        <taxon>Sphingomonadales</taxon>
        <taxon>Sphingomonadaceae</taxon>
        <taxon>Sphingomonas</taxon>
    </lineage>
</organism>
<dbReference type="SUPFAM" id="SSF88723">
    <property type="entry name" value="PIN domain-like"/>
    <property type="match status" value="1"/>
</dbReference>
<dbReference type="Pfam" id="PF01850">
    <property type="entry name" value="PIN"/>
    <property type="match status" value="1"/>
</dbReference>
<evidence type="ECO:0000313" key="3">
    <source>
        <dbReference type="Proteomes" id="UP000788153"/>
    </source>
</evidence>
<dbReference type="EMBL" id="JAASQP010000001">
    <property type="protein sequence ID" value="NIJ22629.1"/>
    <property type="molecule type" value="Genomic_DNA"/>
</dbReference>
<protein>
    <submittedName>
        <fullName evidence="2">PIN domain nuclease of toxin-antitoxin system</fullName>
    </submittedName>
</protein>
<dbReference type="RefSeq" id="WP_140047855.1">
    <property type="nucleotide sequence ID" value="NZ_BAAAEV010000001.1"/>
</dbReference>
<reference evidence="2 3" key="1">
    <citation type="submission" date="2020-03" db="EMBL/GenBank/DDBJ databases">
        <title>Genomic Encyclopedia of Type Strains, Phase IV (KMG-IV): sequencing the most valuable type-strain genomes for metagenomic binning, comparative biology and taxonomic classification.</title>
        <authorList>
            <person name="Goeker M."/>
        </authorList>
    </citation>
    <scope>NUCLEOTIDE SEQUENCE [LARGE SCALE GENOMIC DNA]</scope>
    <source>
        <strain evidence="2 3">DSM 22753</strain>
    </source>
</reference>
<dbReference type="PANTHER" id="PTHR36173">
    <property type="entry name" value="RIBONUCLEASE VAPC16-RELATED"/>
    <property type="match status" value="1"/>
</dbReference>
<keyword evidence="3" id="KW-1185">Reference proteome</keyword>
<accession>A0ABX0TWD7</accession>
<dbReference type="InterPro" id="IPR029060">
    <property type="entry name" value="PIN-like_dom_sf"/>
</dbReference>
<proteinExistence type="predicted"/>
<gene>
    <name evidence="2" type="ORF">FHT01_000171</name>
</gene>
<dbReference type="InterPro" id="IPR041705">
    <property type="entry name" value="PIN_Sll0205"/>
</dbReference>
<evidence type="ECO:0000313" key="2">
    <source>
        <dbReference type="EMBL" id="NIJ22629.1"/>
    </source>
</evidence>
<name>A0ABX0TWD7_9SPHN</name>
<feature type="domain" description="PIN" evidence="1">
    <location>
        <begin position="3"/>
        <end position="122"/>
    </location>
</feature>